<reference evidence="2" key="1">
    <citation type="journal article" date="2020" name="Nat. Commun.">
        <title>Large-scale genome sequencing of mycorrhizal fungi provides insights into the early evolution of symbiotic traits.</title>
        <authorList>
            <person name="Miyauchi S."/>
            <person name="Kiss E."/>
            <person name="Kuo A."/>
            <person name="Drula E."/>
            <person name="Kohler A."/>
            <person name="Sanchez-Garcia M."/>
            <person name="Morin E."/>
            <person name="Andreopoulos B."/>
            <person name="Barry K.W."/>
            <person name="Bonito G."/>
            <person name="Buee M."/>
            <person name="Carver A."/>
            <person name="Chen C."/>
            <person name="Cichocki N."/>
            <person name="Clum A."/>
            <person name="Culley D."/>
            <person name="Crous P.W."/>
            <person name="Fauchery L."/>
            <person name="Girlanda M."/>
            <person name="Hayes R.D."/>
            <person name="Keri Z."/>
            <person name="LaButti K."/>
            <person name="Lipzen A."/>
            <person name="Lombard V."/>
            <person name="Magnuson J."/>
            <person name="Maillard F."/>
            <person name="Murat C."/>
            <person name="Nolan M."/>
            <person name="Ohm R.A."/>
            <person name="Pangilinan J."/>
            <person name="Pereira M.F."/>
            <person name="Perotto S."/>
            <person name="Peter M."/>
            <person name="Pfister S."/>
            <person name="Riley R."/>
            <person name="Sitrit Y."/>
            <person name="Stielow J.B."/>
            <person name="Szollosi G."/>
            <person name="Zifcakova L."/>
            <person name="Stursova M."/>
            <person name="Spatafora J.W."/>
            <person name="Tedersoo L."/>
            <person name="Vaario L.M."/>
            <person name="Yamada A."/>
            <person name="Yan M."/>
            <person name="Wang P."/>
            <person name="Xu J."/>
            <person name="Bruns T."/>
            <person name="Baldrian P."/>
            <person name="Vilgalys R."/>
            <person name="Dunand C."/>
            <person name="Henrissat B."/>
            <person name="Grigoriev I.V."/>
            <person name="Hibbett D."/>
            <person name="Nagy L.G."/>
            <person name="Martin F.M."/>
        </authorList>
    </citation>
    <scope>NUCLEOTIDE SEQUENCE</scope>
    <source>
        <strain evidence="2">UP504</strain>
    </source>
</reference>
<sequence length="260" mass="28204">MSRQLDESDEALLQAALSSSFTHLPSQHPGSNASIDPIDSSSASDPSTLQSADPSVASSHSEDSWKVEYDRHLATWRAEAEVARLKAERTRAEWEAHRLAEEKQETETRGKQLREGESLAAWETVNSTEDPGSTRQLNAVGDPTRRDLATGGSHNSPTAPSPSIIAREPFAVSEEEDSRISRHWEDIHSLASSFPSLPENISSSSSIGMVPPPAGHPRDNRTALNHSRDPGQGTAPLLLTDYPAECLNLLHLLHPSSAVD</sequence>
<dbReference type="EMBL" id="MU128910">
    <property type="protein sequence ID" value="KAF9520932.1"/>
    <property type="molecule type" value="Genomic_DNA"/>
</dbReference>
<feature type="region of interest" description="Disordered" evidence="1">
    <location>
        <begin position="96"/>
        <end position="167"/>
    </location>
</feature>
<feature type="compositionally biased region" description="Basic and acidic residues" evidence="1">
    <location>
        <begin position="96"/>
        <end position="117"/>
    </location>
</feature>
<name>A0A9P6BBU5_9AGAM</name>
<dbReference type="AlphaFoldDB" id="A0A9P6BBU5"/>
<keyword evidence="3" id="KW-1185">Reference proteome</keyword>
<dbReference type="Proteomes" id="UP000886523">
    <property type="component" value="Unassembled WGS sequence"/>
</dbReference>
<feature type="region of interest" description="Disordered" evidence="1">
    <location>
        <begin position="212"/>
        <end position="236"/>
    </location>
</feature>
<organism evidence="2 3">
    <name type="scientific">Hydnum rufescens UP504</name>
    <dbReference type="NCBI Taxonomy" id="1448309"/>
    <lineage>
        <taxon>Eukaryota</taxon>
        <taxon>Fungi</taxon>
        <taxon>Dikarya</taxon>
        <taxon>Basidiomycota</taxon>
        <taxon>Agaricomycotina</taxon>
        <taxon>Agaricomycetes</taxon>
        <taxon>Cantharellales</taxon>
        <taxon>Hydnaceae</taxon>
        <taxon>Hydnum</taxon>
    </lineage>
</organism>
<evidence type="ECO:0000313" key="2">
    <source>
        <dbReference type="EMBL" id="KAF9520932.1"/>
    </source>
</evidence>
<feature type="compositionally biased region" description="Polar residues" evidence="1">
    <location>
        <begin position="124"/>
        <end position="137"/>
    </location>
</feature>
<feature type="compositionally biased region" description="Polar residues" evidence="1">
    <location>
        <begin position="48"/>
        <end position="59"/>
    </location>
</feature>
<proteinExistence type="predicted"/>
<evidence type="ECO:0000313" key="3">
    <source>
        <dbReference type="Proteomes" id="UP000886523"/>
    </source>
</evidence>
<feature type="compositionally biased region" description="Polar residues" evidence="1">
    <location>
        <begin position="20"/>
        <end position="32"/>
    </location>
</feature>
<gene>
    <name evidence="2" type="ORF">BS47DRAFT_1387077</name>
</gene>
<feature type="region of interest" description="Disordered" evidence="1">
    <location>
        <begin position="20"/>
        <end position="65"/>
    </location>
</feature>
<protein>
    <submittedName>
        <fullName evidence="2">Uncharacterized protein</fullName>
    </submittedName>
</protein>
<evidence type="ECO:0000256" key="1">
    <source>
        <dbReference type="SAM" id="MobiDB-lite"/>
    </source>
</evidence>
<dbReference type="OrthoDB" id="5529571at2759"/>
<comment type="caution">
    <text evidence="2">The sequence shown here is derived from an EMBL/GenBank/DDBJ whole genome shotgun (WGS) entry which is preliminary data.</text>
</comment>
<feature type="compositionally biased region" description="Basic and acidic residues" evidence="1">
    <location>
        <begin position="216"/>
        <end position="229"/>
    </location>
</feature>
<feature type="compositionally biased region" description="Low complexity" evidence="1">
    <location>
        <begin position="33"/>
        <end position="47"/>
    </location>
</feature>
<accession>A0A9P6BBU5</accession>